<dbReference type="PROSITE" id="PS51198">
    <property type="entry name" value="UVRD_HELICASE_ATP_BIND"/>
    <property type="match status" value="1"/>
</dbReference>
<dbReference type="GO" id="GO:0033202">
    <property type="term" value="C:DNA helicase complex"/>
    <property type="evidence" value="ECO:0007669"/>
    <property type="project" value="TreeGrafter"/>
</dbReference>
<comment type="caution">
    <text evidence="14">The sequence shown here is derived from an EMBL/GenBank/DDBJ whole genome shotgun (WGS) entry which is preliminary data.</text>
</comment>
<dbReference type="Pfam" id="PF00580">
    <property type="entry name" value="UvrD-helicase"/>
    <property type="match status" value="2"/>
</dbReference>
<evidence type="ECO:0000256" key="4">
    <source>
        <dbReference type="ARBA" id="ARBA00022806"/>
    </source>
</evidence>
<gene>
    <name evidence="14" type="ORF">TH606_01250</name>
</gene>
<dbReference type="Proteomes" id="UP000076964">
    <property type="component" value="Unassembled WGS sequence"/>
</dbReference>
<comment type="catalytic activity">
    <reaction evidence="11">
        <text>ATP + H2O = ADP + phosphate + H(+)</text>
        <dbReference type="Rhea" id="RHEA:13065"/>
        <dbReference type="ChEBI" id="CHEBI:15377"/>
        <dbReference type="ChEBI" id="CHEBI:15378"/>
        <dbReference type="ChEBI" id="CHEBI:30616"/>
        <dbReference type="ChEBI" id="CHEBI:43474"/>
        <dbReference type="ChEBI" id="CHEBI:456216"/>
        <dbReference type="EC" id="5.6.2.4"/>
    </reaction>
</comment>
<keyword evidence="7" id="KW-0413">Isomerase</keyword>
<evidence type="ECO:0000256" key="3">
    <source>
        <dbReference type="ARBA" id="ARBA00022801"/>
    </source>
</evidence>
<evidence type="ECO:0000259" key="13">
    <source>
        <dbReference type="PROSITE" id="PS51198"/>
    </source>
</evidence>
<keyword evidence="15" id="KW-1185">Reference proteome</keyword>
<dbReference type="PANTHER" id="PTHR11070">
    <property type="entry name" value="UVRD / RECB / PCRA DNA HELICASE FAMILY MEMBER"/>
    <property type="match status" value="1"/>
</dbReference>
<name>A0A177E953_9BACT</name>
<comment type="catalytic activity">
    <reaction evidence="8">
        <text>Couples ATP hydrolysis with the unwinding of duplex DNA by translocating in the 3'-5' direction.</text>
        <dbReference type="EC" id="5.6.2.4"/>
    </reaction>
</comment>
<dbReference type="AlphaFoldDB" id="A0A177E953"/>
<dbReference type="CDD" id="cd17932">
    <property type="entry name" value="DEXQc_UvrD"/>
    <property type="match status" value="1"/>
</dbReference>
<proteinExistence type="inferred from homology"/>
<dbReference type="GO" id="GO:0005829">
    <property type="term" value="C:cytosol"/>
    <property type="evidence" value="ECO:0007669"/>
    <property type="project" value="TreeGrafter"/>
</dbReference>
<dbReference type="InterPro" id="IPR013986">
    <property type="entry name" value="DExx_box_DNA_helicase_dom_sf"/>
</dbReference>
<dbReference type="OrthoDB" id="9765670at2"/>
<dbReference type="STRING" id="1795632.TH606_01250"/>
<feature type="binding site" evidence="12">
    <location>
        <begin position="24"/>
        <end position="31"/>
    </location>
    <ligand>
        <name>ATP</name>
        <dbReference type="ChEBI" id="CHEBI:30616"/>
    </ligand>
</feature>
<evidence type="ECO:0000313" key="15">
    <source>
        <dbReference type="Proteomes" id="UP000076964"/>
    </source>
</evidence>
<evidence type="ECO:0000256" key="12">
    <source>
        <dbReference type="PROSITE-ProRule" id="PRU00560"/>
    </source>
</evidence>
<evidence type="ECO:0000256" key="7">
    <source>
        <dbReference type="ARBA" id="ARBA00023235"/>
    </source>
</evidence>
<dbReference type="InterPro" id="IPR014017">
    <property type="entry name" value="DNA_helicase_UvrD-like_C"/>
</dbReference>
<dbReference type="Gene3D" id="1.10.10.160">
    <property type="match status" value="2"/>
</dbReference>
<evidence type="ECO:0000256" key="2">
    <source>
        <dbReference type="ARBA" id="ARBA00022741"/>
    </source>
</evidence>
<evidence type="ECO:0000256" key="5">
    <source>
        <dbReference type="ARBA" id="ARBA00022840"/>
    </source>
</evidence>
<keyword evidence="3 12" id="KW-0378">Hydrolase</keyword>
<evidence type="ECO:0000256" key="1">
    <source>
        <dbReference type="ARBA" id="ARBA00009922"/>
    </source>
</evidence>
<evidence type="ECO:0000256" key="8">
    <source>
        <dbReference type="ARBA" id="ARBA00034617"/>
    </source>
</evidence>
<feature type="domain" description="UvrD-like helicase ATP-binding" evidence="13">
    <location>
        <begin position="3"/>
        <end position="234"/>
    </location>
</feature>
<dbReference type="GO" id="GO:0043138">
    <property type="term" value="F:3'-5' DNA helicase activity"/>
    <property type="evidence" value="ECO:0007669"/>
    <property type="project" value="UniProtKB-EC"/>
</dbReference>
<evidence type="ECO:0000313" key="14">
    <source>
        <dbReference type="EMBL" id="OAG28483.1"/>
    </source>
</evidence>
<dbReference type="Pfam" id="PF13361">
    <property type="entry name" value="UvrD_C"/>
    <property type="match status" value="1"/>
</dbReference>
<evidence type="ECO:0000256" key="6">
    <source>
        <dbReference type="ARBA" id="ARBA00023125"/>
    </source>
</evidence>
<dbReference type="RefSeq" id="WP_068540797.1">
    <property type="nucleotide sequence ID" value="NZ_LSFI01000004.1"/>
</dbReference>
<dbReference type="GO" id="GO:0005524">
    <property type="term" value="F:ATP binding"/>
    <property type="evidence" value="ECO:0007669"/>
    <property type="project" value="UniProtKB-UniRule"/>
</dbReference>
<keyword evidence="4 12" id="KW-0347">Helicase</keyword>
<dbReference type="PANTHER" id="PTHR11070:SF2">
    <property type="entry name" value="ATP-DEPENDENT DNA HELICASE SRS2"/>
    <property type="match status" value="1"/>
</dbReference>
<dbReference type="EMBL" id="LSFI01000004">
    <property type="protein sequence ID" value="OAG28483.1"/>
    <property type="molecule type" value="Genomic_DNA"/>
</dbReference>
<evidence type="ECO:0000256" key="11">
    <source>
        <dbReference type="ARBA" id="ARBA00048988"/>
    </source>
</evidence>
<dbReference type="Gene3D" id="3.40.50.300">
    <property type="entry name" value="P-loop containing nucleotide triphosphate hydrolases"/>
    <property type="match status" value="3"/>
</dbReference>
<dbReference type="GO" id="GO:0003677">
    <property type="term" value="F:DNA binding"/>
    <property type="evidence" value="ECO:0007669"/>
    <property type="project" value="UniProtKB-KW"/>
</dbReference>
<sequence>MLQISLDKYQEQAVRAEGNTLVVAGPGAGKTRVLLAKALHLFEKGVPPQKIFILTFTIKTAQELKKKAADLGLKGVKIDTFHALAYELLKAKGIRPRIASEKELKPIIKKLSGKLSLSPQKFVKGLEKGHQELVSIWQEALKVNDLYDFSLLLRETKGHFLEQENVHLLIDEFQDLNAELIQFLKTFNQAEFFLVGDPAQAIYGFRGACPQIVKEFVDYLSLRVYFLRKSYRVPKNILSFAERLRETEGFPVKPLESTQNGGKLLGFPFARPFNEAKGVAQLVGELLGGLQMEVSRQGLAPVEIAILSRVRAILKPIKEAFLAAGIPFQIPSENLNEEISMISRLTDLAKKAASLKDLEPFLVESPSYVKDAYSKSEGLEDFLFHLEMLKTLANISLKKDGVPLLTIHEAKGLEFKVVILVGAQEGLIPFTLLDDYDLGEEKRLAYVALTRAQETFYFTWVKTGRSLYGRKLSGKVSPFLKPLPLAEKTQNKTKSKPRQKKLF</sequence>
<dbReference type="InterPro" id="IPR000212">
    <property type="entry name" value="DNA_helicase_UvrD/REP"/>
</dbReference>
<dbReference type="SUPFAM" id="SSF52540">
    <property type="entry name" value="P-loop containing nucleoside triphosphate hydrolases"/>
    <property type="match status" value="1"/>
</dbReference>
<dbReference type="InterPro" id="IPR027417">
    <property type="entry name" value="P-loop_NTPase"/>
</dbReference>
<keyword evidence="5 12" id="KW-0067">ATP-binding</keyword>
<dbReference type="GO" id="GO:0000725">
    <property type="term" value="P:recombinational repair"/>
    <property type="evidence" value="ECO:0007669"/>
    <property type="project" value="TreeGrafter"/>
</dbReference>
<comment type="similarity">
    <text evidence="1">Belongs to the helicase family. UvrD subfamily.</text>
</comment>
<accession>A0A177E953</accession>
<keyword evidence="6" id="KW-0238">DNA-binding</keyword>
<organism evidence="14 15">
    <name type="scientific">Thermodesulfatator autotrophicus</name>
    <dbReference type="NCBI Taxonomy" id="1795632"/>
    <lineage>
        <taxon>Bacteria</taxon>
        <taxon>Pseudomonadati</taxon>
        <taxon>Thermodesulfobacteriota</taxon>
        <taxon>Thermodesulfobacteria</taxon>
        <taxon>Thermodesulfobacteriales</taxon>
        <taxon>Thermodesulfatatoraceae</taxon>
        <taxon>Thermodesulfatator</taxon>
    </lineage>
</organism>
<evidence type="ECO:0000256" key="10">
    <source>
        <dbReference type="ARBA" id="ARBA00034923"/>
    </source>
</evidence>
<dbReference type="InterPro" id="IPR014016">
    <property type="entry name" value="UvrD-like_ATP-bd"/>
</dbReference>
<reference evidence="14 15" key="1">
    <citation type="submission" date="2016-02" db="EMBL/GenBank/DDBJ databases">
        <title>Draft genome sequence of Thermodesulfatator sp. S606.</title>
        <authorList>
            <person name="Lai Q."/>
            <person name="Cao J."/>
            <person name="Dupont S."/>
            <person name="Shao Z."/>
            <person name="Jebbar M."/>
            <person name="Alain K."/>
        </authorList>
    </citation>
    <scope>NUCLEOTIDE SEQUENCE [LARGE SCALE GENOMIC DNA]</scope>
    <source>
        <strain evidence="14 15">S606</strain>
    </source>
</reference>
<evidence type="ECO:0000256" key="9">
    <source>
        <dbReference type="ARBA" id="ARBA00034808"/>
    </source>
</evidence>
<protein>
    <recommendedName>
        <fullName evidence="9">DNA 3'-5' helicase</fullName>
        <ecNumber evidence="9">5.6.2.4</ecNumber>
    </recommendedName>
    <alternativeName>
        <fullName evidence="10">DNA 3'-5' helicase II</fullName>
    </alternativeName>
</protein>
<keyword evidence="2 12" id="KW-0547">Nucleotide-binding</keyword>
<dbReference type="GO" id="GO:0016887">
    <property type="term" value="F:ATP hydrolysis activity"/>
    <property type="evidence" value="ECO:0007669"/>
    <property type="project" value="RHEA"/>
</dbReference>
<dbReference type="EC" id="5.6.2.4" evidence="9"/>